<dbReference type="InterPro" id="IPR029058">
    <property type="entry name" value="AB_hydrolase_fold"/>
</dbReference>
<feature type="transmembrane region" description="Helical" evidence="1">
    <location>
        <begin position="36"/>
        <end position="56"/>
    </location>
</feature>
<dbReference type="eggNOG" id="COG0627">
    <property type="taxonomic scope" value="Bacteria"/>
</dbReference>
<keyword evidence="1" id="KW-0472">Membrane</keyword>
<keyword evidence="1" id="KW-1133">Transmembrane helix</keyword>
<dbReference type="PANTHER" id="PTHR48098">
    <property type="entry name" value="ENTEROCHELIN ESTERASE-RELATED"/>
    <property type="match status" value="1"/>
</dbReference>
<feature type="transmembrane region" description="Helical" evidence="1">
    <location>
        <begin position="6"/>
        <end position="29"/>
    </location>
</feature>
<dbReference type="InterPro" id="IPR000801">
    <property type="entry name" value="Esterase-like"/>
</dbReference>
<evidence type="ECO:0000313" key="3">
    <source>
        <dbReference type="Proteomes" id="UP000002484"/>
    </source>
</evidence>
<dbReference type="EMBL" id="CP002299">
    <property type="protein sequence ID" value="ADP79371.1"/>
    <property type="molecule type" value="Genomic_DNA"/>
</dbReference>
<dbReference type="KEGG" id="fri:FraEuI1c_1304"/>
<dbReference type="AlphaFoldDB" id="E3J3N4"/>
<accession>E3J3N4</accession>
<evidence type="ECO:0000313" key="2">
    <source>
        <dbReference type="EMBL" id="ADP79371.1"/>
    </source>
</evidence>
<reference evidence="2 3" key="1">
    <citation type="submission" date="2010-10" db="EMBL/GenBank/DDBJ databases">
        <title>Complete sequence of Frankia sp. EuI1c.</title>
        <authorList>
            <consortium name="US DOE Joint Genome Institute"/>
            <person name="Lucas S."/>
            <person name="Copeland A."/>
            <person name="Lapidus A."/>
            <person name="Cheng J.-F."/>
            <person name="Bruce D."/>
            <person name="Goodwin L."/>
            <person name="Pitluck S."/>
            <person name="Chertkov O."/>
            <person name="Detter J.C."/>
            <person name="Han C."/>
            <person name="Tapia R."/>
            <person name="Land M."/>
            <person name="Hauser L."/>
            <person name="Jeffries C."/>
            <person name="Kyrpides N."/>
            <person name="Ivanova N."/>
            <person name="Mikhailova N."/>
            <person name="Beauchemin N."/>
            <person name="Sen A."/>
            <person name="Sur S.A."/>
            <person name="Gtari M."/>
            <person name="Wall L."/>
            <person name="Tisa L."/>
            <person name="Woyke T."/>
        </authorList>
    </citation>
    <scope>NUCLEOTIDE SEQUENCE [LARGE SCALE GENOMIC DNA]</scope>
    <source>
        <strain evidence="3">DSM 45817 / CECT 9037 / EuI1c</strain>
    </source>
</reference>
<dbReference type="PANTHER" id="PTHR48098:SF6">
    <property type="entry name" value="FERRI-BACILLIBACTIN ESTERASE BESA"/>
    <property type="match status" value="1"/>
</dbReference>
<dbReference type="InParanoid" id="E3J3N4"/>
<dbReference type="OrthoDB" id="3670437at2"/>
<protein>
    <submittedName>
        <fullName evidence="2">Esterase</fullName>
    </submittedName>
</protein>
<sequence length="367" mass="39366">MGSLVVIGKWFILSLAGLAAAGWLGSILLRRRGRLAVIPVATLATLLTLATVADLVNAHYGYLPRVDDVVGHPSWPTARFHDATASPPTRVRAHPNGSVTSLAIPGVHSGFGAHRAMIYLPASYFTDPARRFPVVYLLHGTPGAPVDWYRANRAAQIGAHLAAAGQAAILVAPQVSRGWLDDSECVDRPSEHIETYLIDDVIPTVDQRLRTIPSRADRIFAGMSAGGFCALNLGLRHRDTVATIVDLSGFDRPTHTGGMVGLFGRQPDLARLAAANSPAVYAPSLPGAPPMRIWLDCGRDDHTALNDQRHIASLLTGRGYTVILRLRAGGHDYGVWRPALRDSLTWAIPTDRATTTASQLDHPPQGA</sequence>
<dbReference type="HOGENOM" id="CLU_037947_0_1_11"/>
<dbReference type="Pfam" id="PF00756">
    <property type="entry name" value="Esterase"/>
    <property type="match status" value="1"/>
</dbReference>
<organism evidence="2 3">
    <name type="scientific">Pseudofrankia inefficax (strain DSM 45817 / CECT 9037 / DDB 130130 / EuI1c)</name>
    <name type="common">Frankia inefficax</name>
    <dbReference type="NCBI Taxonomy" id="298654"/>
    <lineage>
        <taxon>Bacteria</taxon>
        <taxon>Bacillati</taxon>
        <taxon>Actinomycetota</taxon>
        <taxon>Actinomycetes</taxon>
        <taxon>Frankiales</taxon>
        <taxon>Frankiaceae</taxon>
        <taxon>Pseudofrankia</taxon>
    </lineage>
</organism>
<dbReference type="STRING" id="298654.FraEuI1c_1304"/>
<dbReference type="SUPFAM" id="SSF53474">
    <property type="entry name" value="alpha/beta-Hydrolases"/>
    <property type="match status" value="1"/>
</dbReference>
<name>E3J3N4_PSEI1</name>
<dbReference type="Proteomes" id="UP000002484">
    <property type="component" value="Chromosome"/>
</dbReference>
<keyword evidence="3" id="KW-1185">Reference proteome</keyword>
<dbReference type="InterPro" id="IPR050583">
    <property type="entry name" value="Mycobacterial_A85_antigen"/>
</dbReference>
<proteinExistence type="predicted"/>
<dbReference type="RefSeq" id="WP_013422491.1">
    <property type="nucleotide sequence ID" value="NC_014666.1"/>
</dbReference>
<gene>
    <name evidence="2" type="ordered locus">FraEuI1c_1304</name>
</gene>
<dbReference type="Gene3D" id="3.40.50.1820">
    <property type="entry name" value="alpha/beta hydrolase"/>
    <property type="match status" value="1"/>
</dbReference>
<keyword evidence="1" id="KW-0812">Transmembrane</keyword>
<evidence type="ECO:0000256" key="1">
    <source>
        <dbReference type="SAM" id="Phobius"/>
    </source>
</evidence>